<keyword evidence="2" id="KW-0813">Transport</keyword>
<dbReference type="Pfam" id="PF07885">
    <property type="entry name" value="Ion_trans_2"/>
    <property type="match status" value="1"/>
</dbReference>
<feature type="compositionally biased region" description="Polar residues" evidence="8">
    <location>
        <begin position="280"/>
        <end position="289"/>
    </location>
</feature>
<dbReference type="GO" id="GO:0005516">
    <property type="term" value="F:calmodulin binding"/>
    <property type="evidence" value="ECO:0007669"/>
    <property type="project" value="InterPro"/>
</dbReference>
<evidence type="ECO:0000256" key="5">
    <source>
        <dbReference type="ARBA" id="ARBA00023065"/>
    </source>
</evidence>
<feature type="region of interest" description="Disordered" evidence="8">
    <location>
        <begin position="991"/>
        <end position="1018"/>
    </location>
</feature>
<feature type="compositionally biased region" description="Low complexity" evidence="8">
    <location>
        <begin position="239"/>
        <end position="255"/>
    </location>
</feature>
<feature type="domain" description="Calmodulin-binding" evidence="10">
    <location>
        <begin position="1654"/>
        <end position="1730"/>
    </location>
</feature>
<feature type="compositionally biased region" description="Low complexity" evidence="8">
    <location>
        <begin position="1812"/>
        <end position="1833"/>
    </location>
</feature>
<dbReference type="InterPro" id="IPR036122">
    <property type="entry name" value="CaM-bd_dom_sf"/>
</dbReference>
<dbReference type="SUPFAM" id="SSF81324">
    <property type="entry name" value="Voltage-gated potassium channels"/>
    <property type="match status" value="1"/>
</dbReference>
<keyword evidence="7" id="KW-0407">Ion channel</keyword>
<dbReference type="Pfam" id="PF02888">
    <property type="entry name" value="CaMBD"/>
    <property type="match status" value="1"/>
</dbReference>
<feature type="region of interest" description="Disordered" evidence="8">
    <location>
        <begin position="940"/>
        <end position="969"/>
    </location>
</feature>
<feature type="compositionally biased region" description="Low complexity" evidence="8">
    <location>
        <begin position="618"/>
        <end position="647"/>
    </location>
</feature>
<evidence type="ECO:0000256" key="8">
    <source>
        <dbReference type="SAM" id="MobiDB-lite"/>
    </source>
</evidence>
<evidence type="ECO:0000256" key="9">
    <source>
        <dbReference type="SAM" id="Phobius"/>
    </source>
</evidence>
<reference evidence="12" key="2">
    <citation type="submission" date="2023-11" db="UniProtKB">
        <authorList>
            <consortium name="WormBaseParasite"/>
        </authorList>
    </citation>
    <scope>IDENTIFICATION</scope>
</reference>
<feature type="compositionally biased region" description="Polar residues" evidence="8">
    <location>
        <begin position="326"/>
        <end position="341"/>
    </location>
</feature>
<evidence type="ECO:0000256" key="2">
    <source>
        <dbReference type="ARBA" id="ARBA00022448"/>
    </source>
</evidence>
<dbReference type="SUPFAM" id="SSF81327">
    <property type="entry name" value="Small-conductance potassium channel"/>
    <property type="match status" value="1"/>
</dbReference>
<dbReference type="Pfam" id="PF03530">
    <property type="entry name" value="SK_channel"/>
    <property type="match status" value="1"/>
</dbReference>
<accession>A0AA85JR89</accession>
<keyword evidence="5" id="KW-0406">Ion transport</keyword>
<dbReference type="WBParaSite" id="TREG1_31250.3">
    <property type="protein sequence ID" value="TREG1_31250.3"/>
    <property type="gene ID" value="TREG1_31250"/>
</dbReference>
<feature type="compositionally biased region" description="Polar residues" evidence="8">
    <location>
        <begin position="304"/>
        <end position="317"/>
    </location>
</feature>
<dbReference type="Gene3D" id="1.10.287.70">
    <property type="match status" value="2"/>
</dbReference>
<keyword evidence="4 9" id="KW-1133">Transmembrane helix</keyword>
<dbReference type="PANTHER" id="PTHR10153">
    <property type="entry name" value="SMALL CONDUCTANCE CALCIUM-ACTIVATED POTASSIUM CHANNEL"/>
    <property type="match status" value="1"/>
</dbReference>
<dbReference type="Proteomes" id="UP000050795">
    <property type="component" value="Unassembled WGS sequence"/>
</dbReference>
<dbReference type="GO" id="GO:0016286">
    <property type="term" value="F:small conductance calcium-activated potassium channel activity"/>
    <property type="evidence" value="ECO:0007669"/>
    <property type="project" value="InterPro"/>
</dbReference>
<feature type="region of interest" description="Disordered" evidence="8">
    <location>
        <begin position="200"/>
        <end position="341"/>
    </location>
</feature>
<name>A0AA85JR89_TRIRE</name>
<evidence type="ECO:0000256" key="1">
    <source>
        <dbReference type="ARBA" id="ARBA00004141"/>
    </source>
</evidence>
<keyword evidence="11" id="KW-1185">Reference proteome</keyword>
<feature type="compositionally biased region" description="Low complexity" evidence="8">
    <location>
        <begin position="818"/>
        <end position="832"/>
    </location>
</feature>
<feature type="transmembrane region" description="Helical" evidence="9">
    <location>
        <begin position="1374"/>
        <end position="1396"/>
    </location>
</feature>
<evidence type="ECO:0000313" key="11">
    <source>
        <dbReference type="Proteomes" id="UP000050795"/>
    </source>
</evidence>
<feature type="region of interest" description="Disordered" evidence="8">
    <location>
        <begin position="618"/>
        <end position="650"/>
    </location>
</feature>
<feature type="region of interest" description="Disordered" evidence="8">
    <location>
        <begin position="385"/>
        <end position="417"/>
    </location>
</feature>
<dbReference type="InterPro" id="IPR015449">
    <property type="entry name" value="K_chnl_Ca-activ_SK"/>
</dbReference>
<evidence type="ECO:0000313" key="12">
    <source>
        <dbReference type="WBParaSite" id="TREG1_31250.3"/>
    </source>
</evidence>
<sequence length="1847" mass="204530">MHNYQDYSSNESPLSPPVVTQITSSNIVTPTPPAATTITTAVTGTINTLSKSKLDFNVSTTATTTTTIPVSDLYKNDSVTVNFVETRGDTTPVTPIGNISSSGQQTSEFAKSSLIGISPKISEYILAKPKRPSLIRRKANITDTDAFDVVSTTLGTTTSTTTTITTNITGISSSVGGGVVVGGGGSGGIDSTFLMTKKTNSTEEQNHAVLSPSTTSISSSSSTSKKNDPGIEYSNKLKSSTQQTCPPLQQCPSSSAVSPLGCSLQHDSLDHSPGSKSRENINTPSVPVTSRNKSKENETSSSNLINKTVVKSASISPSKKHRLKHQISQPMNTRNRTSRKMSTSLYCNSDTSFLSMLAASRPSAAKGLLGVASAALAAARAGTFLNTPGTSETLNTSSKLDNNARSSHSAERSQQQQQHTYCHYHQYHHPDNSHHQIGCVYCSNCPLKSSSLQHRQTLSPSDKMNWLGEQLLLHGYKTRRFSDPDLNVTDECIDTAYLKLLIYLTHKSPHIFEEDPLQYYPEQLLPENYIQNNRKTSLHDVIPTTGKPVIGSEIPTDELTNFNSGIYTSLMDLNAANFLSPGNDLSEINHSYSDFLEAKEHSNVCACCRPGISNQDLDSNTTTNNNNLLSTQSYQHPQHHSSSLQQHKPVGLNKYEVKSGLSKGNTAMTVPVNKPRRAGLDAIGLDFMRANGARPGLIQLRHVKEFKAAKELEQQQQQQQHQQRKEEVHESKSKVMKHSNIAKIPIGLFPASTTSTSSGPSSGATGVSGQGNVSGGVFGTHSSSSPFHHLISGGVLGATVLTLAAKDGRSTTKDALKQNQQHQQQQQQAQPQASLISVDKPNKQLSVEDANITVKICDRQRNHYSTEGFLGETDQDSNFTDLTPHTLSPHQCVDSHEALVELAHQNKLHLSNEISQTPSEIHANKHLRRLDKLRNKLARSATVTSSSPTKKHPPYQMTNTTHQHESQTIGLQETLSVPGLTRGWTDDSDYTDDYNIYKRNNSTETDGRPPSHDSSSMSLHTHSAVLYTDSGLKQTDSLIQTNRGSSFKLPNTEINSFSKQSSLEKNDTKAVQYNNNSLKNEQRANSVTNYLNIFQNSACQTRLKRLRDNFEKSRSSTYTWRPTWTMGELLENRTDEEQPLMVTRISGSDSRVFHTSEPLNTTAEKKTITKPTPTPTSIPMSITPLTQTSFEANENVSNQIVDVCLVKKQERYSPNVTIEKAPSEKDEDEVQKRSLEAPLISVDSELEDTNDDSEPNIMQRRRDAMNNQHQQRTIKNVGYRLGKRKRLFEKRCRISDFSLSFAVFGILVMLIETEFTFAGVYEKDSIYSFITKLCISISTCILLGLILAYHVYVIKIFSCDDSIEDWRMAVDYNRVFQMTLEVLICIIHPFPGSYLIQFPISSSFVGPGTEIYSPLYHNSQSVKSMNIDSGTPTVASVASTVSGGSMTTTQQLLSKMSINKTYMHKPSTTLASMPSIQPFTSHTSVDRIHGGPVKMVSIDLILSVPMFFRLYLLFRVMLLHSKLFTDAGSRSIGAMNKVNFDTKFIFKTLMTMCPGKLLLGFILCLWIVYSWTLRACESFYDTENGNLLNSMWLIAVTFLSIGYGDIVPHTYCGRVIALATGVMGSGCTALVVAVFARKLELSKAEKHVIHFMMENQLNKKVKNYAANVLRETWLIYKYTKLVKRVDASKVRTHQRKFLRAIHGLRRMKMDQRKVQDSANTLVDLAKTFHTGLVPRPSAYMSVPQELYRETQTNIYEIVTDLRMEQGCLQHRMENLETSLIKVQEQLRALPGLIRTAIIQQHIAYQKLVTPQTTTSTTATTTTTATSATTTTTTNQQPSSKPEEHHKQ</sequence>
<feature type="transmembrane region" description="Helical" evidence="9">
    <location>
        <begin position="1557"/>
        <end position="1573"/>
    </location>
</feature>
<feature type="region of interest" description="Disordered" evidence="8">
    <location>
        <begin position="811"/>
        <end position="834"/>
    </location>
</feature>
<feature type="transmembrane region" description="Helical" evidence="9">
    <location>
        <begin position="1496"/>
        <end position="1514"/>
    </location>
</feature>
<dbReference type="SMART" id="SM01053">
    <property type="entry name" value="CaMBD"/>
    <property type="match status" value="1"/>
</dbReference>
<feature type="transmembrane region" description="Helical" evidence="9">
    <location>
        <begin position="1333"/>
        <end position="1354"/>
    </location>
</feature>
<keyword evidence="6 9" id="KW-0472">Membrane</keyword>
<dbReference type="GO" id="GO:0016020">
    <property type="term" value="C:membrane"/>
    <property type="evidence" value="ECO:0007669"/>
    <property type="project" value="UniProtKB-SubCell"/>
</dbReference>
<evidence type="ECO:0000256" key="3">
    <source>
        <dbReference type="ARBA" id="ARBA00022692"/>
    </source>
</evidence>
<evidence type="ECO:0000256" key="4">
    <source>
        <dbReference type="ARBA" id="ARBA00022989"/>
    </source>
</evidence>
<feature type="region of interest" description="Disordered" evidence="8">
    <location>
        <begin position="710"/>
        <end position="735"/>
    </location>
</feature>
<feature type="transmembrane region" description="Helical" evidence="9">
    <location>
        <begin position="1585"/>
        <end position="1603"/>
    </location>
</feature>
<feature type="transmembrane region" description="Helical" evidence="9">
    <location>
        <begin position="1297"/>
        <end position="1321"/>
    </location>
</feature>
<organism evidence="11 12">
    <name type="scientific">Trichobilharzia regenti</name>
    <name type="common">Nasal bird schistosome</name>
    <dbReference type="NCBI Taxonomy" id="157069"/>
    <lineage>
        <taxon>Eukaryota</taxon>
        <taxon>Metazoa</taxon>
        <taxon>Spiralia</taxon>
        <taxon>Lophotrochozoa</taxon>
        <taxon>Platyhelminthes</taxon>
        <taxon>Trematoda</taxon>
        <taxon>Digenea</taxon>
        <taxon>Strigeidida</taxon>
        <taxon>Schistosomatoidea</taxon>
        <taxon>Schistosomatidae</taxon>
        <taxon>Trichobilharzia</taxon>
    </lineage>
</organism>
<reference evidence="11" key="1">
    <citation type="submission" date="2022-06" db="EMBL/GenBank/DDBJ databases">
        <authorList>
            <person name="Berger JAMES D."/>
            <person name="Berger JAMES D."/>
        </authorList>
    </citation>
    <scope>NUCLEOTIDE SEQUENCE [LARGE SCALE GENOMIC DNA]</scope>
</reference>
<feature type="compositionally biased region" description="Low complexity" evidence="8">
    <location>
        <begin position="211"/>
        <end position="224"/>
    </location>
</feature>
<proteinExistence type="predicted"/>
<dbReference type="PRINTS" id="PR01451">
    <property type="entry name" value="SKCHANNEL"/>
</dbReference>
<comment type="subcellular location">
    <subcellularLocation>
        <location evidence="1">Membrane</location>
        <topology evidence="1">Multi-pass membrane protein</topology>
    </subcellularLocation>
</comment>
<feature type="region of interest" description="Disordered" evidence="8">
    <location>
        <begin position="1810"/>
        <end position="1847"/>
    </location>
</feature>
<dbReference type="InterPro" id="IPR013099">
    <property type="entry name" value="K_chnl_dom"/>
</dbReference>
<feature type="compositionally biased region" description="Polar residues" evidence="8">
    <location>
        <begin position="385"/>
        <end position="407"/>
    </location>
</feature>
<evidence type="ECO:0000256" key="6">
    <source>
        <dbReference type="ARBA" id="ARBA00023136"/>
    </source>
</evidence>
<evidence type="ECO:0000259" key="10">
    <source>
        <dbReference type="SMART" id="SM01053"/>
    </source>
</evidence>
<feature type="compositionally biased region" description="Basic and acidic residues" evidence="8">
    <location>
        <begin position="723"/>
        <end position="733"/>
    </location>
</feature>
<keyword evidence="3 9" id="KW-0812">Transmembrane</keyword>
<dbReference type="InterPro" id="IPR004178">
    <property type="entry name" value="CaM-bd_dom"/>
</dbReference>
<feature type="transmembrane region" description="Helical" evidence="9">
    <location>
        <begin position="1615"/>
        <end position="1636"/>
    </location>
</feature>
<feature type="compositionally biased region" description="Polar residues" evidence="8">
    <location>
        <begin position="956"/>
        <end position="969"/>
    </location>
</feature>
<evidence type="ECO:0000256" key="7">
    <source>
        <dbReference type="ARBA" id="ARBA00023303"/>
    </source>
</evidence>
<protein>
    <recommendedName>
        <fullName evidence="10">Calmodulin-binding domain-containing protein</fullName>
    </recommendedName>
</protein>